<evidence type="ECO:0000259" key="2">
    <source>
        <dbReference type="PROSITE" id="PS51781"/>
    </source>
</evidence>
<dbReference type="PROSITE" id="PS51781">
    <property type="entry name" value="SH3B"/>
    <property type="match status" value="1"/>
</dbReference>
<dbReference type="Pfam" id="PF08239">
    <property type="entry name" value="SH3_3"/>
    <property type="match status" value="1"/>
</dbReference>
<keyword evidence="1" id="KW-0732">Signal</keyword>
<feature type="chain" id="PRO_5005466865" description="SH3b domain-containing protein" evidence="1">
    <location>
        <begin position="25"/>
        <end position="273"/>
    </location>
</feature>
<dbReference type="Gene3D" id="2.30.30.40">
    <property type="entry name" value="SH3 Domains"/>
    <property type="match status" value="1"/>
</dbReference>
<feature type="domain" description="SH3b" evidence="2">
    <location>
        <begin position="39"/>
        <end position="104"/>
    </location>
</feature>
<organism evidence="3 4">
    <name type="scientific">Labilithrix luteola</name>
    <dbReference type="NCBI Taxonomy" id="1391654"/>
    <lineage>
        <taxon>Bacteria</taxon>
        <taxon>Pseudomonadati</taxon>
        <taxon>Myxococcota</taxon>
        <taxon>Polyangia</taxon>
        <taxon>Polyangiales</taxon>
        <taxon>Labilitrichaceae</taxon>
        <taxon>Labilithrix</taxon>
    </lineage>
</organism>
<evidence type="ECO:0000313" key="4">
    <source>
        <dbReference type="Proteomes" id="UP000064967"/>
    </source>
</evidence>
<proteinExistence type="predicted"/>
<dbReference type="InterPro" id="IPR003646">
    <property type="entry name" value="SH3-like_bac-type"/>
</dbReference>
<feature type="signal peptide" evidence="1">
    <location>
        <begin position="1"/>
        <end position="24"/>
    </location>
</feature>
<keyword evidence="4" id="KW-1185">Reference proteome</keyword>
<name>A0A0K1QA37_9BACT</name>
<dbReference type="KEGG" id="llu:AKJ09_08923"/>
<dbReference type="Proteomes" id="UP000064967">
    <property type="component" value="Chromosome"/>
</dbReference>
<dbReference type="Gene3D" id="2.40.160.20">
    <property type="match status" value="1"/>
</dbReference>
<evidence type="ECO:0000313" key="3">
    <source>
        <dbReference type="EMBL" id="AKV02260.1"/>
    </source>
</evidence>
<protein>
    <recommendedName>
        <fullName evidence="2">SH3b domain-containing protein</fullName>
    </recommendedName>
</protein>
<dbReference type="EMBL" id="CP012333">
    <property type="protein sequence ID" value="AKV02260.1"/>
    <property type="molecule type" value="Genomic_DNA"/>
</dbReference>
<gene>
    <name evidence="3" type="ORF">AKJ09_08923</name>
</gene>
<sequence length="273" mass="28923">MGAEMRRGLARIFLAAVLSLSSFAIVSTASSEARAEDPEAFARVVVDSADLRSGPGISYRVISTAQRGETLAIDGRQGTGFWLRVVLPDGRTAYALGDEMQVFAVRPGEPEAPSRPGFFATPPLQGAHAGLAIVGGILDIPIRDGSKRAFGYLEARPSIVIHPTVTLDGFIADALTADGSQILYGGGATINFAPNWAVCPFLGIGAGGIMIRPNSDSFVLQREDLYLARAGGGFLMALRGRILVRFEATNLTLFNAESFKNAQTYSGGFGVYF</sequence>
<dbReference type="STRING" id="1391654.AKJ09_08923"/>
<reference evidence="3 4" key="1">
    <citation type="submission" date="2015-08" db="EMBL/GenBank/DDBJ databases">
        <authorList>
            <person name="Babu N.S."/>
            <person name="Beckwith C.J."/>
            <person name="Beseler K.G."/>
            <person name="Brison A."/>
            <person name="Carone J.V."/>
            <person name="Caskin T.P."/>
            <person name="Diamond M."/>
            <person name="Durham M.E."/>
            <person name="Foxe J.M."/>
            <person name="Go M."/>
            <person name="Henderson B.A."/>
            <person name="Jones I.B."/>
            <person name="McGettigan J.A."/>
            <person name="Micheletti S.J."/>
            <person name="Nasrallah M.E."/>
            <person name="Ortiz D."/>
            <person name="Piller C.R."/>
            <person name="Privatt S.R."/>
            <person name="Schneider S.L."/>
            <person name="Sharp S."/>
            <person name="Smith T.C."/>
            <person name="Stanton J.D."/>
            <person name="Ullery H.E."/>
            <person name="Wilson R.J."/>
            <person name="Serrano M.G."/>
            <person name="Buck G."/>
            <person name="Lee V."/>
            <person name="Wang Y."/>
            <person name="Carvalho R."/>
            <person name="Voegtly L."/>
            <person name="Shi R."/>
            <person name="Duckworth R."/>
            <person name="Johnson A."/>
            <person name="Loviza R."/>
            <person name="Walstead R."/>
            <person name="Shah Z."/>
            <person name="Kiflezghi M."/>
            <person name="Wade K."/>
            <person name="Ball S.L."/>
            <person name="Bradley K.W."/>
            <person name="Asai D.J."/>
            <person name="Bowman C.A."/>
            <person name="Russell D.A."/>
            <person name="Pope W.H."/>
            <person name="Jacobs-Sera D."/>
            <person name="Hendrix R.W."/>
            <person name="Hatfull G.F."/>
        </authorList>
    </citation>
    <scope>NUCLEOTIDE SEQUENCE [LARGE SCALE GENOMIC DNA]</scope>
    <source>
        <strain evidence="3 4">DSM 27648</strain>
    </source>
</reference>
<dbReference type="AlphaFoldDB" id="A0A0K1QA37"/>
<evidence type="ECO:0000256" key="1">
    <source>
        <dbReference type="SAM" id="SignalP"/>
    </source>
</evidence>
<accession>A0A0K1QA37</accession>
<dbReference type="SMART" id="SM00287">
    <property type="entry name" value="SH3b"/>
    <property type="match status" value="1"/>
</dbReference>